<dbReference type="GO" id="GO:0036149">
    <property type="term" value="P:phosphatidylinositol acyl-chain remodeling"/>
    <property type="evidence" value="ECO:0007669"/>
    <property type="project" value="TreeGrafter"/>
</dbReference>
<dbReference type="Pfam" id="PF01553">
    <property type="entry name" value="Acyltransferase"/>
    <property type="match status" value="1"/>
</dbReference>
<evidence type="ECO:0000313" key="6">
    <source>
        <dbReference type="EMBL" id="CBK23989.2"/>
    </source>
</evidence>
<dbReference type="PANTHER" id="PTHR10983">
    <property type="entry name" value="1-ACYLGLYCEROL-3-PHOSPHATE ACYLTRANSFERASE-RELATED"/>
    <property type="match status" value="1"/>
</dbReference>
<dbReference type="AlphaFoldDB" id="D8M7F0"/>
<dbReference type="InterPro" id="IPR032098">
    <property type="entry name" value="Acyltransf_C"/>
</dbReference>
<dbReference type="RefSeq" id="XP_012898037.1">
    <property type="nucleotide sequence ID" value="XM_013042583.1"/>
</dbReference>
<keyword evidence="2 6" id="KW-0808">Transferase</keyword>
<feature type="chain" id="PRO_5003117779" evidence="4">
    <location>
        <begin position="31"/>
        <end position="302"/>
    </location>
</feature>
<dbReference type="CDD" id="cd07990">
    <property type="entry name" value="LPLAT_LCLAT1-like"/>
    <property type="match status" value="1"/>
</dbReference>
<dbReference type="SMART" id="SM00563">
    <property type="entry name" value="PlsC"/>
    <property type="match status" value="1"/>
</dbReference>
<sequence length="302" mass="35351">MRPIFGSNKIRAWKTYLVGLFLRMLRFLCCDFELRLSGDMDKIRATKNRKSIYLQNHQTEMDWLYAQYIYQAFGKEGCFSAIMKGSLSSIPVIGYAIRDVNMCFLDRNWEKDRHNLDVFIENFISAASPISVLLCPEGTTLTQETYERSQRYAKKVDRPCLEHLLLPRSTGLAYLVKNLADETKRSGEEFYIYDTMMQFDGYRGEICDNHYHRSRDLDFPTMLSTLYGALLRKRIVCHLHVRVVPVSELAEPDTPLEEVVKRVEKWLDASWVEKEAQMDYFIEHQTFTEDWNNNLVGGGRSE</sequence>
<dbReference type="InParanoid" id="D8M7F0"/>
<evidence type="ECO:0000313" key="7">
    <source>
        <dbReference type="Proteomes" id="UP000008312"/>
    </source>
</evidence>
<organism evidence="6">
    <name type="scientific">Blastocystis hominis</name>
    <dbReference type="NCBI Taxonomy" id="12968"/>
    <lineage>
        <taxon>Eukaryota</taxon>
        <taxon>Sar</taxon>
        <taxon>Stramenopiles</taxon>
        <taxon>Bigyra</taxon>
        <taxon>Opalozoa</taxon>
        <taxon>Opalinata</taxon>
        <taxon>Blastocystidae</taxon>
        <taxon>Blastocystis</taxon>
    </lineage>
</organism>
<protein>
    <submittedName>
        <fullName evidence="6">Phospholipid/glycerol acyltransferase</fullName>
    </submittedName>
</protein>
<feature type="signal peptide" evidence="4">
    <location>
        <begin position="1"/>
        <end position="30"/>
    </location>
</feature>
<evidence type="ECO:0000256" key="4">
    <source>
        <dbReference type="SAM" id="SignalP"/>
    </source>
</evidence>
<evidence type="ECO:0000259" key="5">
    <source>
        <dbReference type="SMART" id="SM00563"/>
    </source>
</evidence>
<accession>D8M7F0</accession>
<dbReference type="EMBL" id="FN668672">
    <property type="protein sequence ID" value="CBK23989.2"/>
    <property type="molecule type" value="Genomic_DNA"/>
</dbReference>
<dbReference type="InterPro" id="IPR002123">
    <property type="entry name" value="Plipid/glycerol_acylTrfase"/>
</dbReference>
<gene>
    <name evidence="6" type="ORF">GSBLH_T00003789001</name>
</gene>
<dbReference type="PANTHER" id="PTHR10983:SF16">
    <property type="entry name" value="LYSOCARDIOLIPIN ACYLTRANSFERASE 1"/>
    <property type="match status" value="1"/>
</dbReference>
<proteinExistence type="inferred from homology"/>
<comment type="similarity">
    <text evidence="1">Belongs to the 1-acyl-sn-glycerol-3-phosphate acyltransferase family.</text>
</comment>
<feature type="domain" description="Phospholipid/glycerol acyltransferase" evidence="5">
    <location>
        <begin position="51"/>
        <end position="173"/>
    </location>
</feature>
<dbReference type="OrthoDB" id="189226at2759"/>
<evidence type="ECO:0000256" key="3">
    <source>
        <dbReference type="ARBA" id="ARBA00023315"/>
    </source>
</evidence>
<dbReference type="Proteomes" id="UP000008312">
    <property type="component" value="Unassembled WGS sequence"/>
</dbReference>
<evidence type="ECO:0000256" key="1">
    <source>
        <dbReference type="ARBA" id="ARBA00008655"/>
    </source>
</evidence>
<name>D8M7F0_BLAHO</name>
<evidence type="ECO:0000256" key="2">
    <source>
        <dbReference type="ARBA" id="ARBA00022679"/>
    </source>
</evidence>
<dbReference type="GO" id="GO:0005783">
    <property type="term" value="C:endoplasmic reticulum"/>
    <property type="evidence" value="ECO:0007669"/>
    <property type="project" value="TreeGrafter"/>
</dbReference>
<dbReference type="GO" id="GO:0016746">
    <property type="term" value="F:acyltransferase activity"/>
    <property type="evidence" value="ECO:0007669"/>
    <property type="project" value="UniProtKB-KW"/>
</dbReference>
<dbReference type="Pfam" id="PF16076">
    <property type="entry name" value="Acyltransf_C"/>
    <property type="match status" value="1"/>
</dbReference>
<dbReference type="GeneID" id="24920851"/>
<keyword evidence="4" id="KW-0732">Signal</keyword>
<keyword evidence="7" id="KW-1185">Reference proteome</keyword>
<keyword evidence="3 6" id="KW-0012">Acyltransferase</keyword>
<reference evidence="6" key="1">
    <citation type="submission" date="2010-02" db="EMBL/GenBank/DDBJ databases">
        <title>Sequencing and annotation of the Blastocystis hominis genome.</title>
        <authorList>
            <person name="Wincker P."/>
        </authorList>
    </citation>
    <scope>NUCLEOTIDE SEQUENCE</scope>
    <source>
        <strain evidence="6">Singapore isolate B</strain>
    </source>
</reference>
<dbReference type="SUPFAM" id="SSF69593">
    <property type="entry name" value="Glycerol-3-phosphate (1)-acyltransferase"/>
    <property type="match status" value="1"/>
</dbReference>